<evidence type="ECO:0000256" key="3">
    <source>
        <dbReference type="ARBA" id="ARBA00022737"/>
    </source>
</evidence>
<sequence>MDIPIAVSFTFQNEHRSIDNVPSGSQRDGRLVPVCYGPSRRGGARHADPSPMRTRFDWPEPALAEPAFLLFWLGEPSYRLFLVRELPEAATMTGRFAYLCVSIASLSIWAVGYEDCPSERDVWPCTCHFVADWHGPEWQGVEVRCSEANSSEEIRSAFEKASWPTTRLMLFNLRGNHRVNEVPEGAFGTVSFRAISVSRSVVKRIHPSAILSSKDRLEVLEMQFCWHLETFPFDVLPRLPRLRELDLAYTRLAAVPALRSPSLEVMDLSNCNISRVGRDGWATPNMRELRFNGNKLSRFPLAVITSWEKLELFECSPCNLDTTLATGALAFLSRSLKAISLQGDVARLEPGAITGIMPDTKISLERNKIELLKEDVFRPMLENLSLGSGSLNLRWNPIRCDCDVAWLICNPEFLWKVNGICRDGKDLRDLTSDSMRDCESVRAREGSACASPASGASANRFLGNSQGMAARDMNLFELSCIIQSEETTIAWCRGNGLLPCAADQEQPPPCLKAGCSGTLRDAGENILRCKKCKGGMEWEEGKASNWCAGVILALAWTWAYITITKSKPMLAGELSSLRNETFVDWRHFAREILRTLFASARPMGGPGEVIQIDESYFRVRRKNNKSRLMQGNAVSSSRENYGDVVDRPWIFGMAWHTELRSDALAGCQKVVRGG</sequence>
<dbReference type="InterPro" id="IPR032675">
    <property type="entry name" value="LRR_dom_sf"/>
</dbReference>
<organism evidence="4">
    <name type="scientific">Darwinula stevensoni</name>
    <dbReference type="NCBI Taxonomy" id="69355"/>
    <lineage>
        <taxon>Eukaryota</taxon>
        <taxon>Metazoa</taxon>
        <taxon>Ecdysozoa</taxon>
        <taxon>Arthropoda</taxon>
        <taxon>Crustacea</taxon>
        <taxon>Oligostraca</taxon>
        <taxon>Ostracoda</taxon>
        <taxon>Podocopa</taxon>
        <taxon>Podocopida</taxon>
        <taxon>Darwinulocopina</taxon>
        <taxon>Darwinuloidea</taxon>
        <taxon>Darwinulidae</taxon>
        <taxon>Darwinula</taxon>
    </lineage>
</organism>
<gene>
    <name evidence="4" type="ORF">DSTB1V02_LOCUS7000</name>
</gene>
<dbReference type="InterPro" id="IPR052286">
    <property type="entry name" value="Wnt_signaling_inhibitor"/>
</dbReference>
<dbReference type="EMBL" id="CAJPEV010001363">
    <property type="protein sequence ID" value="CAG0892245.1"/>
    <property type="molecule type" value="Genomic_DNA"/>
</dbReference>
<dbReference type="PANTHER" id="PTHR24364:SF18">
    <property type="entry name" value="LP06937P"/>
    <property type="match status" value="1"/>
</dbReference>
<dbReference type="Gene3D" id="3.80.10.10">
    <property type="entry name" value="Ribonuclease Inhibitor"/>
    <property type="match status" value="2"/>
</dbReference>
<evidence type="ECO:0000256" key="1">
    <source>
        <dbReference type="ARBA" id="ARBA00022614"/>
    </source>
</evidence>
<dbReference type="GO" id="GO:0016020">
    <property type="term" value="C:membrane"/>
    <property type="evidence" value="ECO:0007669"/>
    <property type="project" value="TreeGrafter"/>
</dbReference>
<protein>
    <submittedName>
        <fullName evidence="4">Uncharacterized protein</fullName>
    </submittedName>
</protein>
<name>A0A7R9A3S9_9CRUS</name>
<dbReference type="Proteomes" id="UP000677054">
    <property type="component" value="Unassembled WGS sequence"/>
</dbReference>
<dbReference type="PANTHER" id="PTHR24364">
    <property type="entry name" value="LP06937P"/>
    <property type="match status" value="1"/>
</dbReference>
<keyword evidence="5" id="KW-1185">Reference proteome</keyword>
<dbReference type="EMBL" id="LR900880">
    <property type="protein sequence ID" value="CAD7247166.1"/>
    <property type="molecule type" value="Genomic_DNA"/>
</dbReference>
<proteinExistence type="predicted"/>
<keyword evidence="2" id="KW-0732">Signal</keyword>
<dbReference type="OrthoDB" id="10067637at2759"/>
<reference evidence="4" key="1">
    <citation type="submission" date="2020-11" db="EMBL/GenBank/DDBJ databases">
        <authorList>
            <person name="Tran Van P."/>
        </authorList>
    </citation>
    <scope>NUCLEOTIDE SEQUENCE</scope>
</reference>
<evidence type="ECO:0000256" key="2">
    <source>
        <dbReference type="ARBA" id="ARBA00022729"/>
    </source>
</evidence>
<dbReference type="SUPFAM" id="SSF52058">
    <property type="entry name" value="L domain-like"/>
    <property type="match status" value="1"/>
</dbReference>
<evidence type="ECO:0000313" key="4">
    <source>
        <dbReference type="EMBL" id="CAD7247166.1"/>
    </source>
</evidence>
<accession>A0A7R9A3S9</accession>
<evidence type="ECO:0000313" key="5">
    <source>
        <dbReference type="Proteomes" id="UP000677054"/>
    </source>
</evidence>
<dbReference type="AlphaFoldDB" id="A0A7R9A3S9"/>
<keyword evidence="3" id="KW-0677">Repeat</keyword>
<keyword evidence="1" id="KW-0433">Leucine-rich repeat</keyword>